<name>A0AA46NWH8_9NOCA</name>
<dbReference type="KEGG" id="rav:AAT18_23085"/>
<dbReference type="SUPFAM" id="SSF56645">
    <property type="entry name" value="Acyl-CoA dehydrogenase NM domain-like"/>
    <property type="match status" value="1"/>
</dbReference>
<dbReference type="PIRSF" id="PIRSF016578">
    <property type="entry name" value="HsaA"/>
    <property type="match status" value="1"/>
</dbReference>
<dbReference type="InterPro" id="IPR036250">
    <property type="entry name" value="AcylCo_DH-like_C"/>
</dbReference>
<dbReference type="InterPro" id="IPR009100">
    <property type="entry name" value="AcylCoA_DH/oxidase_NM_dom_sf"/>
</dbReference>
<dbReference type="GeneID" id="83619796"/>
<evidence type="ECO:0000259" key="2">
    <source>
        <dbReference type="Pfam" id="PF02771"/>
    </source>
</evidence>
<dbReference type="InterPro" id="IPR037069">
    <property type="entry name" value="AcylCoA_DH/ox_N_sf"/>
</dbReference>
<dbReference type="PANTHER" id="PTHR43884">
    <property type="entry name" value="ACYL-COA DEHYDROGENASE"/>
    <property type="match status" value="1"/>
</dbReference>
<feature type="domain" description="Acyl-CoA dehydrogenase C-terminal" evidence="3">
    <location>
        <begin position="241"/>
        <end position="372"/>
    </location>
</feature>
<dbReference type="InterPro" id="IPR046373">
    <property type="entry name" value="Acyl-CoA_Oxase/DH_mid-dom_sf"/>
</dbReference>
<evidence type="ECO:0000313" key="4">
    <source>
        <dbReference type="EMBL" id="UYF95168.1"/>
    </source>
</evidence>
<gene>
    <name evidence="4" type="ORF">OCS65_05225</name>
</gene>
<dbReference type="EMBL" id="CP106982">
    <property type="protein sequence ID" value="UYF95168.1"/>
    <property type="molecule type" value="Genomic_DNA"/>
</dbReference>
<dbReference type="Gene3D" id="1.10.540.10">
    <property type="entry name" value="Acyl-CoA dehydrogenase/oxidase, N-terminal domain"/>
    <property type="match status" value="1"/>
</dbReference>
<dbReference type="InterPro" id="IPR013107">
    <property type="entry name" value="Acyl-CoA_DH_C"/>
</dbReference>
<keyword evidence="1" id="KW-0560">Oxidoreductase</keyword>
<organism evidence="4 5">
    <name type="scientific">Rhodococcus aetherivorans</name>
    <dbReference type="NCBI Taxonomy" id="191292"/>
    <lineage>
        <taxon>Bacteria</taxon>
        <taxon>Bacillati</taxon>
        <taxon>Actinomycetota</taxon>
        <taxon>Actinomycetes</taxon>
        <taxon>Mycobacteriales</taxon>
        <taxon>Nocardiaceae</taxon>
        <taxon>Rhodococcus</taxon>
    </lineage>
</organism>
<dbReference type="GO" id="GO:0050660">
    <property type="term" value="F:flavin adenine dinucleotide binding"/>
    <property type="evidence" value="ECO:0007669"/>
    <property type="project" value="InterPro"/>
</dbReference>
<reference evidence="4" key="1">
    <citation type="submission" date="2022-09" db="EMBL/GenBank/DDBJ databases">
        <title>The genome sequence of Rhodococcus aetherivorans N1.</title>
        <authorList>
            <person name="Jiang W."/>
        </authorList>
    </citation>
    <scope>NUCLEOTIDE SEQUENCE</scope>
    <source>
        <strain evidence="4">N1</strain>
    </source>
</reference>
<accession>A0AA46NWH8</accession>
<dbReference type="Proteomes" id="UP001163947">
    <property type="component" value="Chromosome"/>
</dbReference>
<dbReference type="Gene3D" id="1.20.140.10">
    <property type="entry name" value="Butyryl-CoA Dehydrogenase, subunit A, domain 3"/>
    <property type="match status" value="1"/>
</dbReference>
<dbReference type="GO" id="GO:0003995">
    <property type="term" value="F:acyl-CoA dehydrogenase activity"/>
    <property type="evidence" value="ECO:0007669"/>
    <property type="project" value="TreeGrafter"/>
</dbReference>
<dbReference type="Pfam" id="PF08028">
    <property type="entry name" value="Acyl-CoA_dh_2"/>
    <property type="match status" value="1"/>
</dbReference>
<dbReference type="PANTHER" id="PTHR43884:SF12">
    <property type="entry name" value="ISOVALERYL-COA DEHYDROGENASE, MITOCHONDRIAL-RELATED"/>
    <property type="match status" value="1"/>
</dbReference>
<protein>
    <submittedName>
        <fullName evidence="4">Acyl-CoA dehydrogenase family protein</fullName>
    </submittedName>
</protein>
<dbReference type="RefSeq" id="WP_050035955.1">
    <property type="nucleotide sequence ID" value="NZ_CP011341.1"/>
</dbReference>
<dbReference type="Gene3D" id="2.40.110.10">
    <property type="entry name" value="Butyryl-CoA Dehydrogenase, subunit A, domain 2"/>
    <property type="match status" value="1"/>
</dbReference>
<evidence type="ECO:0000256" key="1">
    <source>
        <dbReference type="ARBA" id="ARBA00023002"/>
    </source>
</evidence>
<dbReference type="AlphaFoldDB" id="A0AA46NWH8"/>
<dbReference type="Pfam" id="PF02771">
    <property type="entry name" value="Acyl-CoA_dh_N"/>
    <property type="match status" value="1"/>
</dbReference>
<proteinExistence type="predicted"/>
<dbReference type="InterPro" id="IPR013786">
    <property type="entry name" value="AcylCoA_DH/ox_N"/>
</dbReference>
<feature type="domain" description="Acyl-CoA dehydrogenase/oxidase N-terminal" evidence="2">
    <location>
        <begin position="34"/>
        <end position="105"/>
    </location>
</feature>
<evidence type="ECO:0000259" key="3">
    <source>
        <dbReference type="Pfam" id="PF08028"/>
    </source>
</evidence>
<dbReference type="SUPFAM" id="SSF47203">
    <property type="entry name" value="Acyl-CoA dehydrogenase C-terminal domain-like"/>
    <property type="match status" value="1"/>
</dbReference>
<evidence type="ECO:0000313" key="5">
    <source>
        <dbReference type="Proteomes" id="UP001163947"/>
    </source>
</evidence>
<sequence length="394" mass="42002">METTMAIRSTMKPVQAAAVGPAREKAFEDALAVLLDRRDEFNRQRFVPKDFIALLKQAGLYRASTPARFGGEPMAPSSFMRQVERISAVDPATGWVASFGSSLVYFAALPVETQEKIYSDGPDVAYAGGLFPMQKAEKVDGGYLCSGLWQFASGCLGADILGIGLAGGPETNGKPLTALVDPADVEIVENWDVAGMKATGSHAVKADRLFVPEEMTFVRGGAPLIDEPLTRYPSLAYAAQVLAVVTLGAARGALDYVHEVGAVRSSITGGDSKGNRPAYKTGLARAEADLRSARAFFYEITDEVWDLAVRGDEITDEYTALLRLGATQAAHVGRNVVLAAFDLAGTGAIYESHPLQRYLRDALVPAQHAMLQTNTFEAAGAVLLGLEPGIPSFP</sequence>